<dbReference type="SMART" id="SM00422">
    <property type="entry name" value="HTH_MERR"/>
    <property type="match status" value="1"/>
</dbReference>
<keyword evidence="4" id="KW-0804">Transcription</keyword>
<dbReference type="InterPro" id="IPR011256">
    <property type="entry name" value="Reg_factor_effector_dom_sf"/>
</dbReference>
<proteinExistence type="predicted"/>
<dbReference type="AlphaFoldDB" id="A0A6N3A4W1"/>
<dbReference type="SUPFAM" id="SSF55136">
    <property type="entry name" value="Probable bacterial effector-binding domain"/>
    <property type="match status" value="1"/>
</dbReference>
<evidence type="ECO:0000259" key="5">
    <source>
        <dbReference type="PROSITE" id="PS50937"/>
    </source>
</evidence>
<sequence>MKELFTIGEMAKLFGVNIRTLRYYDEIGILCPETTDPDSGYRYYSTRQFERMNSIKYLRALDMPLKSIALFFEKRDVRSLQFLMEEQKLETRRKINALLRIERKLERRLAALEDALRTPTGEIREIHCEKRRIVFLRKEIQLEEDLEYPIRELELSSLTEPAIFLGKVGVAISKANLLGRRFQNFSGIFVFLEDGDSCRGAEQILPEGRYLAVRFSGMHKDAAEYYKRLLTYMEEKGYDCLGDSVEVTLIDAGFTDDVGQYVTEIQIPVGKR</sequence>
<feature type="domain" description="HTH merR-type" evidence="5">
    <location>
        <begin position="4"/>
        <end position="74"/>
    </location>
</feature>
<dbReference type="RefSeq" id="WP_156684382.1">
    <property type="nucleotide sequence ID" value="NZ_CACRUA010000007.1"/>
</dbReference>
<dbReference type="InterPro" id="IPR010499">
    <property type="entry name" value="AraC_E-bd"/>
</dbReference>
<dbReference type="GO" id="GO:0003700">
    <property type="term" value="F:DNA-binding transcription factor activity"/>
    <property type="evidence" value="ECO:0007669"/>
    <property type="project" value="InterPro"/>
</dbReference>
<evidence type="ECO:0000313" key="6">
    <source>
        <dbReference type="EMBL" id="VYT85308.1"/>
    </source>
</evidence>
<dbReference type="Pfam" id="PF06445">
    <property type="entry name" value="GyrI-like"/>
    <property type="match status" value="1"/>
</dbReference>
<dbReference type="PANTHER" id="PTHR30204">
    <property type="entry name" value="REDOX-CYCLING DRUG-SENSING TRANSCRIPTIONAL ACTIVATOR SOXR"/>
    <property type="match status" value="1"/>
</dbReference>
<dbReference type="Gene3D" id="1.10.1660.10">
    <property type="match status" value="1"/>
</dbReference>
<organism evidence="6">
    <name type="scientific">Clostridium symbiosum</name>
    <name type="common">Bacteroides symbiosus</name>
    <dbReference type="NCBI Taxonomy" id="1512"/>
    <lineage>
        <taxon>Bacteria</taxon>
        <taxon>Bacillati</taxon>
        <taxon>Bacillota</taxon>
        <taxon>Clostridia</taxon>
        <taxon>Lachnospirales</taxon>
        <taxon>Lachnospiraceae</taxon>
        <taxon>Otoolea</taxon>
    </lineage>
</organism>
<accession>A0A6N3A4W1</accession>
<keyword evidence="2" id="KW-0805">Transcription regulation</keyword>
<dbReference type="PROSITE" id="PS50937">
    <property type="entry name" value="HTH_MERR_2"/>
    <property type="match status" value="1"/>
</dbReference>
<protein>
    <submittedName>
        <fullName evidence="6">Multidrug-efflux transporter 1 regulator</fullName>
    </submittedName>
</protein>
<dbReference type="Pfam" id="PF13411">
    <property type="entry name" value="MerR_1"/>
    <property type="match status" value="1"/>
</dbReference>
<evidence type="ECO:0000256" key="1">
    <source>
        <dbReference type="ARBA" id="ARBA00022491"/>
    </source>
</evidence>
<dbReference type="InterPro" id="IPR047057">
    <property type="entry name" value="MerR_fam"/>
</dbReference>
<dbReference type="InterPro" id="IPR009061">
    <property type="entry name" value="DNA-bd_dom_put_sf"/>
</dbReference>
<dbReference type="PANTHER" id="PTHR30204:SF69">
    <property type="entry name" value="MERR-FAMILY TRANSCRIPTIONAL REGULATOR"/>
    <property type="match status" value="1"/>
</dbReference>
<dbReference type="CDD" id="cd01107">
    <property type="entry name" value="HTH_BmrR"/>
    <property type="match status" value="1"/>
</dbReference>
<reference evidence="6" key="1">
    <citation type="submission" date="2019-11" db="EMBL/GenBank/DDBJ databases">
        <authorList>
            <person name="Feng L."/>
        </authorList>
    </citation>
    <scope>NUCLEOTIDE SEQUENCE</scope>
    <source>
        <strain evidence="6">CsymbiosumLFYP84</strain>
    </source>
</reference>
<dbReference type="InterPro" id="IPR029442">
    <property type="entry name" value="GyrI-like"/>
</dbReference>
<dbReference type="InterPro" id="IPR000551">
    <property type="entry name" value="MerR-type_HTH_dom"/>
</dbReference>
<gene>
    <name evidence="6" type="primary">bmrR_1</name>
    <name evidence="6" type="ORF">CSLFYP84_00745</name>
</gene>
<dbReference type="EMBL" id="CACRUA010000007">
    <property type="protein sequence ID" value="VYT85308.1"/>
    <property type="molecule type" value="Genomic_DNA"/>
</dbReference>
<dbReference type="GO" id="GO:0003677">
    <property type="term" value="F:DNA binding"/>
    <property type="evidence" value="ECO:0007669"/>
    <property type="project" value="UniProtKB-KW"/>
</dbReference>
<dbReference type="SMART" id="SM00871">
    <property type="entry name" value="AraC_E_bind"/>
    <property type="match status" value="1"/>
</dbReference>
<name>A0A6N3A4W1_CLOSY</name>
<evidence type="ECO:0000256" key="3">
    <source>
        <dbReference type="ARBA" id="ARBA00023125"/>
    </source>
</evidence>
<dbReference type="Gene3D" id="3.20.80.10">
    <property type="entry name" value="Regulatory factor, effector binding domain"/>
    <property type="match status" value="1"/>
</dbReference>
<keyword evidence="1" id="KW-0678">Repressor</keyword>
<keyword evidence="3" id="KW-0238">DNA-binding</keyword>
<evidence type="ECO:0000256" key="2">
    <source>
        <dbReference type="ARBA" id="ARBA00023015"/>
    </source>
</evidence>
<dbReference type="SUPFAM" id="SSF46955">
    <property type="entry name" value="Putative DNA-binding domain"/>
    <property type="match status" value="1"/>
</dbReference>
<evidence type="ECO:0000256" key="4">
    <source>
        <dbReference type="ARBA" id="ARBA00023163"/>
    </source>
</evidence>
<dbReference type="PRINTS" id="PR00040">
    <property type="entry name" value="HTHMERR"/>
</dbReference>